<organism evidence="1 2">
    <name type="scientific">Xenorhabdus nematophila (strain ATCC 19061 / DSM 3370 / CCUG 14189 / LMG 1036 / NCIMB 9965 / AN6)</name>
    <dbReference type="NCBI Taxonomy" id="406817"/>
    <lineage>
        <taxon>Bacteria</taxon>
        <taxon>Pseudomonadati</taxon>
        <taxon>Pseudomonadota</taxon>
        <taxon>Gammaproteobacteria</taxon>
        <taxon>Enterobacterales</taxon>
        <taxon>Morganellaceae</taxon>
        <taxon>Xenorhabdus</taxon>
    </lineage>
</organism>
<dbReference type="KEGG" id="xne:XNC1_2916"/>
<dbReference type="STRING" id="406817.XNC1_2916"/>
<sequence>MTIKNKFNQPEASSELTADSDLIAYREAKEKEKLERWKRMDEEQKPLLDELKSVGISIDSLSSLYKEKPYPQAIPILLKHLQLPYSDSLHEWIARSLGVKEAQYAWSILVEDYKKTQEGWGIKGPGDTEALRLGAKDGLAVALSDIVTPQTLGELIALARDPTNGNSRILLLGALQKRRNKNAQVQAALAELIHDPVLTTQISIWIQWPALVEAYKKAKDSDTEKEPEGRREPRLTVKQRLAVALSERVKDDTLDELISLVKDPVHGESRVFLLKALRRRRNKSAKVRAILTELMQDPILKKEITSWPKPKK</sequence>
<dbReference type="Proteomes" id="UP000008075">
    <property type="component" value="Chromosome"/>
</dbReference>
<name>D3VJR1_XENNA</name>
<dbReference type="GeneID" id="24905736"/>
<gene>
    <name evidence="1" type="ordered locus">XNC1_2916</name>
</gene>
<keyword evidence="2" id="KW-1185">Reference proteome</keyword>
<evidence type="ECO:0000313" key="1">
    <source>
        <dbReference type="EMBL" id="CBJ90970.1"/>
    </source>
</evidence>
<dbReference type="HOGENOM" id="CLU_877022_0_0_6"/>
<reference evidence="1 2" key="1">
    <citation type="journal article" date="2011" name="PLoS ONE">
        <title>The entomopathogenic bacterial endosymbionts xenorhabdus and photorhabdus: convergent lifestyles from divergent genomes.</title>
        <authorList>
            <person name="Chaston J.M."/>
            <person name="Suen G."/>
            <person name="Tucker S.L."/>
            <person name="Andersen A.W."/>
            <person name="Bhasin A."/>
            <person name="Bode E."/>
            <person name="Bode H.B."/>
            <person name="Brachmann A.O."/>
            <person name="Cowles C.E."/>
            <person name="Cowles K.N."/>
            <person name="Darby C."/>
            <person name="de Leon L."/>
            <person name="Drace K."/>
            <person name="Du Z."/>
            <person name="Givaudan A."/>
            <person name="Herbert Tran E.E."/>
            <person name="Jewell K.A."/>
            <person name="Knack J.J."/>
            <person name="Krasomil-Osterfeld K.C."/>
            <person name="Kukor R."/>
            <person name="Lanois A."/>
            <person name="Latreille P."/>
            <person name="Leimgruber N.K."/>
            <person name="Lipke C.M."/>
            <person name="Liu R."/>
            <person name="Lu X."/>
            <person name="Martens E.C."/>
            <person name="Marri P.R."/>
            <person name="Medigue C."/>
            <person name="Menard M.L."/>
            <person name="Miller N.M."/>
            <person name="Morales-Soto N."/>
            <person name="Norton S."/>
            <person name="Ogier J.C."/>
            <person name="Orchard S.S."/>
            <person name="Park D."/>
            <person name="Park Y."/>
            <person name="Qurollo B.A."/>
            <person name="Sugar D.R."/>
            <person name="Richards G.R."/>
            <person name="Rouy Z."/>
            <person name="Slominski B."/>
            <person name="Slominski K."/>
            <person name="Snyder H."/>
            <person name="Tjaden B.C."/>
            <person name="van der Hoeven R."/>
            <person name="Welch R.D."/>
            <person name="Wheeler C."/>
            <person name="Xiang B."/>
            <person name="Barbazuk B."/>
            <person name="Gaudriault S."/>
            <person name="Goodner B."/>
            <person name="Slater S.C."/>
            <person name="Forst S."/>
            <person name="Goldman B.S."/>
            <person name="Goodrich-Blair H."/>
        </authorList>
    </citation>
    <scope>NUCLEOTIDE SEQUENCE [LARGE SCALE GENOMIC DNA]</scope>
    <source>
        <strain evidence="2">ATCC 19061 / DSM 3370 / CCUG 14189 / LMG 1036 / NCIMB 9965 / AN6</strain>
    </source>
</reference>
<dbReference type="RefSeq" id="WP_013184708.1">
    <property type="nucleotide sequence ID" value="NC_014228.1"/>
</dbReference>
<accession>D3VJR1</accession>
<protein>
    <recommendedName>
        <fullName evidence="3">HEAT repeat domain-containing protein</fullName>
    </recommendedName>
</protein>
<dbReference type="eggNOG" id="COG1413">
    <property type="taxonomic scope" value="Bacteria"/>
</dbReference>
<proteinExistence type="predicted"/>
<dbReference type="AlphaFoldDB" id="D3VJR1"/>
<evidence type="ECO:0008006" key="3">
    <source>
        <dbReference type="Google" id="ProtNLM"/>
    </source>
</evidence>
<evidence type="ECO:0000313" key="2">
    <source>
        <dbReference type="Proteomes" id="UP000008075"/>
    </source>
</evidence>
<dbReference type="EMBL" id="FN667742">
    <property type="protein sequence ID" value="CBJ90970.1"/>
    <property type="molecule type" value="Genomic_DNA"/>
</dbReference>